<dbReference type="HOGENOM" id="CLU_085740_1_0_1"/>
<evidence type="ECO:0000256" key="5">
    <source>
        <dbReference type="ARBA" id="ARBA00022454"/>
    </source>
</evidence>
<dbReference type="EMBL" id="AGCU01177992">
    <property type="status" value="NOT_ANNOTATED_CDS"/>
    <property type="molecule type" value="Genomic_DNA"/>
</dbReference>
<dbReference type="eggNOG" id="ENOG502S34R">
    <property type="taxonomic scope" value="Eukaryota"/>
</dbReference>
<dbReference type="Proteomes" id="UP000007267">
    <property type="component" value="Unassembled WGS sequence"/>
</dbReference>
<keyword evidence="7" id="KW-0137">Centromere</keyword>
<keyword evidence="8" id="KW-0175">Coiled coil</keyword>
<evidence type="ECO:0000256" key="8">
    <source>
        <dbReference type="SAM" id="Coils"/>
    </source>
</evidence>
<evidence type="ECO:0000256" key="1">
    <source>
        <dbReference type="ARBA" id="ARBA00004123"/>
    </source>
</evidence>
<dbReference type="GO" id="GO:0051310">
    <property type="term" value="P:metaphase chromosome alignment"/>
    <property type="evidence" value="ECO:0007669"/>
    <property type="project" value="Ensembl"/>
</dbReference>
<dbReference type="STRING" id="13735.ENSPSIP00000015968"/>
<comment type="similarity">
    <text evidence="3">Belongs to the CENP-Q/OKP1 family.</text>
</comment>
<dbReference type="PANTHER" id="PTHR31345:SF3">
    <property type="entry name" value="CENTROMERE PROTEIN Q"/>
    <property type="match status" value="1"/>
</dbReference>
<dbReference type="EMBL" id="AGCU01177990">
    <property type="status" value="NOT_ANNOTATED_CDS"/>
    <property type="molecule type" value="Genomic_DNA"/>
</dbReference>
<organism evidence="9 10">
    <name type="scientific">Pelodiscus sinensis</name>
    <name type="common">Chinese softshell turtle</name>
    <name type="synonym">Trionyx sinensis</name>
    <dbReference type="NCBI Taxonomy" id="13735"/>
    <lineage>
        <taxon>Eukaryota</taxon>
        <taxon>Metazoa</taxon>
        <taxon>Chordata</taxon>
        <taxon>Craniata</taxon>
        <taxon>Vertebrata</taxon>
        <taxon>Euteleostomi</taxon>
        <taxon>Archelosauria</taxon>
        <taxon>Testudinata</taxon>
        <taxon>Testudines</taxon>
        <taxon>Cryptodira</taxon>
        <taxon>Trionychia</taxon>
        <taxon>Trionychidae</taxon>
        <taxon>Pelodiscus</taxon>
    </lineage>
</organism>
<proteinExistence type="inferred from homology"/>
<name>K7G6Q7_PELSI</name>
<reference evidence="10" key="1">
    <citation type="submission" date="2011-10" db="EMBL/GenBank/DDBJ databases">
        <authorList>
            <consortium name="Soft-shell Turtle Genome Consortium"/>
        </authorList>
    </citation>
    <scope>NUCLEOTIDE SEQUENCE [LARGE SCALE GENOMIC DNA]</scope>
    <source>
        <strain evidence="10">Daiwa-1</strain>
    </source>
</reference>
<sequence>EIWKAFSIQQYYFMKALPDSHLLSILSKSVQEKDDIQKHLNLLKSRLLRHYKTLKVPTGKLSNLKNVLSLKVTEKQNLSSNEEAVALLQEEIATAVETAENTDENIQSLQDKIRTLRNRLEEAEDKAKKVFQTNGTGVLSLPELPKNSLQAPILQEEILKIQDQKGILKDLHSIQQSAEMKNMLTLL</sequence>
<dbReference type="PANTHER" id="PTHR31345">
    <property type="entry name" value="CENTROMERE PROTEIN Q"/>
    <property type="match status" value="1"/>
</dbReference>
<gene>
    <name evidence="9" type="primary">CENPQ</name>
</gene>
<dbReference type="InterPro" id="IPR025212">
    <property type="entry name" value="CAD_CENP-Q"/>
</dbReference>
<dbReference type="GO" id="GO:0005654">
    <property type="term" value="C:nucleoplasm"/>
    <property type="evidence" value="ECO:0007669"/>
    <property type="project" value="Ensembl"/>
</dbReference>
<keyword evidence="10" id="KW-1185">Reference proteome</keyword>
<dbReference type="Ensembl" id="ENSPSIT00000016043.1">
    <property type="protein sequence ID" value="ENSPSIP00000015968.1"/>
    <property type="gene ID" value="ENSPSIG00000014207.1"/>
</dbReference>
<comment type="subcellular location">
    <subcellularLocation>
        <location evidence="2">Chromosome</location>
        <location evidence="2">Centromere</location>
    </subcellularLocation>
    <subcellularLocation>
        <location evidence="1">Nucleus</location>
    </subcellularLocation>
</comment>
<reference evidence="9" key="3">
    <citation type="submission" date="2025-08" db="UniProtKB">
        <authorList>
            <consortium name="Ensembl"/>
        </authorList>
    </citation>
    <scope>IDENTIFICATION</scope>
</reference>
<evidence type="ECO:0000256" key="2">
    <source>
        <dbReference type="ARBA" id="ARBA00004584"/>
    </source>
</evidence>
<accession>K7G6Q7</accession>
<dbReference type="OMA" id="MESIIIT"/>
<evidence type="ECO:0000256" key="3">
    <source>
        <dbReference type="ARBA" id="ARBA00008191"/>
    </source>
</evidence>
<dbReference type="GO" id="GO:1905342">
    <property type="term" value="P:positive regulation of protein localization to kinetochore"/>
    <property type="evidence" value="ECO:0007669"/>
    <property type="project" value="Ensembl"/>
</dbReference>
<reference evidence="10" key="2">
    <citation type="journal article" date="2013" name="Nat. Genet.">
        <title>The draft genomes of soft-shell turtle and green sea turtle yield insights into the development and evolution of the turtle-specific body plan.</title>
        <authorList>
            <person name="Wang Z."/>
            <person name="Pascual-Anaya J."/>
            <person name="Zadissa A."/>
            <person name="Li W."/>
            <person name="Niimura Y."/>
            <person name="Huang Z."/>
            <person name="Li C."/>
            <person name="White S."/>
            <person name="Xiong Z."/>
            <person name="Fang D."/>
            <person name="Wang B."/>
            <person name="Ming Y."/>
            <person name="Chen Y."/>
            <person name="Zheng Y."/>
            <person name="Kuraku S."/>
            <person name="Pignatelli M."/>
            <person name="Herrero J."/>
            <person name="Beal K."/>
            <person name="Nozawa M."/>
            <person name="Li Q."/>
            <person name="Wang J."/>
            <person name="Zhang H."/>
            <person name="Yu L."/>
            <person name="Shigenobu S."/>
            <person name="Wang J."/>
            <person name="Liu J."/>
            <person name="Flicek P."/>
            <person name="Searle S."/>
            <person name="Wang J."/>
            <person name="Kuratani S."/>
            <person name="Yin Y."/>
            <person name="Aken B."/>
            <person name="Zhang G."/>
            <person name="Irie N."/>
        </authorList>
    </citation>
    <scope>NUCLEOTIDE SEQUENCE [LARGE SCALE GENOMIC DNA]</scope>
    <source>
        <strain evidence="10">Daiwa-1</strain>
    </source>
</reference>
<dbReference type="GO" id="GO:0000939">
    <property type="term" value="C:inner kinetochore"/>
    <property type="evidence" value="ECO:0007669"/>
    <property type="project" value="Ensembl"/>
</dbReference>
<protein>
    <recommendedName>
        <fullName evidence="4">Centromere protein Q</fullName>
    </recommendedName>
</protein>
<evidence type="ECO:0000256" key="4">
    <source>
        <dbReference type="ARBA" id="ARBA00016397"/>
    </source>
</evidence>
<keyword evidence="5" id="KW-0158">Chromosome</keyword>
<evidence type="ECO:0000313" key="10">
    <source>
        <dbReference type="Proteomes" id="UP000007267"/>
    </source>
</evidence>
<evidence type="ECO:0000313" key="9">
    <source>
        <dbReference type="Ensembl" id="ENSPSIP00000015968.1"/>
    </source>
</evidence>
<dbReference type="GO" id="GO:0015629">
    <property type="term" value="C:actin cytoskeleton"/>
    <property type="evidence" value="ECO:0007669"/>
    <property type="project" value="Ensembl"/>
</dbReference>
<evidence type="ECO:0000256" key="7">
    <source>
        <dbReference type="ARBA" id="ARBA00023328"/>
    </source>
</evidence>
<keyword evidence="6" id="KW-0539">Nucleus</keyword>
<feature type="coiled-coil region" evidence="8">
    <location>
        <begin position="85"/>
        <end position="133"/>
    </location>
</feature>
<reference evidence="9" key="4">
    <citation type="submission" date="2025-09" db="UniProtKB">
        <authorList>
            <consortium name="Ensembl"/>
        </authorList>
    </citation>
    <scope>IDENTIFICATION</scope>
</reference>
<dbReference type="Pfam" id="PF13094">
    <property type="entry name" value="CENP-Q"/>
    <property type="match status" value="1"/>
</dbReference>
<dbReference type="AlphaFoldDB" id="K7G6Q7"/>
<dbReference type="GeneTree" id="ENSGT00390000005599"/>
<evidence type="ECO:0000256" key="6">
    <source>
        <dbReference type="ARBA" id="ARBA00023242"/>
    </source>
</evidence>
<dbReference type="EMBL" id="AGCU01177991">
    <property type="status" value="NOT_ANNOTATED_CDS"/>
    <property type="molecule type" value="Genomic_DNA"/>
</dbReference>